<evidence type="ECO:0000313" key="9">
    <source>
        <dbReference type="EMBL" id="PIK53174.1"/>
    </source>
</evidence>
<keyword evidence="3" id="KW-0805">Transcription regulation</keyword>
<accession>A0A2G8KYS8</accession>
<dbReference type="GO" id="GO:0000978">
    <property type="term" value="F:RNA polymerase II cis-regulatory region sequence-specific DNA binding"/>
    <property type="evidence" value="ECO:0007669"/>
    <property type="project" value="TreeGrafter"/>
</dbReference>
<dbReference type="PROSITE" id="PS51042">
    <property type="entry name" value="CUT"/>
    <property type="match status" value="1"/>
</dbReference>
<keyword evidence="7" id="KW-0539">Nucleus</keyword>
<gene>
    <name evidence="9" type="ORF">BSL78_09925</name>
</gene>
<evidence type="ECO:0000256" key="7">
    <source>
        <dbReference type="ARBA" id="ARBA00023242"/>
    </source>
</evidence>
<dbReference type="Pfam" id="PF02376">
    <property type="entry name" value="CUT"/>
    <property type="match status" value="1"/>
</dbReference>
<keyword evidence="4" id="KW-0238">DNA-binding</keyword>
<protein>
    <submittedName>
        <fullName evidence="9">Onecut/Hnf6</fullName>
    </submittedName>
</protein>
<dbReference type="GO" id="GO:0005634">
    <property type="term" value="C:nucleus"/>
    <property type="evidence" value="ECO:0007669"/>
    <property type="project" value="UniProtKB-SubCell"/>
</dbReference>
<dbReference type="FunFam" id="1.10.260.40:FF:000005">
    <property type="entry name" value="One cut domain family member"/>
    <property type="match status" value="1"/>
</dbReference>
<keyword evidence="6" id="KW-0804">Transcription</keyword>
<dbReference type="GO" id="GO:0000981">
    <property type="term" value="F:DNA-binding transcription factor activity, RNA polymerase II-specific"/>
    <property type="evidence" value="ECO:0007669"/>
    <property type="project" value="TreeGrafter"/>
</dbReference>
<organism evidence="9 10">
    <name type="scientific">Stichopus japonicus</name>
    <name type="common">Sea cucumber</name>
    <dbReference type="NCBI Taxonomy" id="307972"/>
    <lineage>
        <taxon>Eukaryota</taxon>
        <taxon>Metazoa</taxon>
        <taxon>Echinodermata</taxon>
        <taxon>Eleutherozoa</taxon>
        <taxon>Echinozoa</taxon>
        <taxon>Holothuroidea</taxon>
        <taxon>Aspidochirotacea</taxon>
        <taxon>Aspidochirotida</taxon>
        <taxon>Stichopodidae</taxon>
        <taxon>Apostichopus</taxon>
    </lineage>
</organism>
<dbReference type="EMBL" id="MRZV01000297">
    <property type="protein sequence ID" value="PIK53174.1"/>
    <property type="molecule type" value="Genomic_DNA"/>
</dbReference>
<dbReference type="PANTHER" id="PTHR14057:SF47">
    <property type="entry name" value="HOMEOBOX PROTEIN ONECUT"/>
    <property type="match status" value="1"/>
</dbReference>
<dbReference type="InterPro" id="IPR003350">
    <property type="entry name" value="CUT_dom"/>
</dbReference>
<dbReference type="InterPro" id="IPR051649">
    <property type="entry name" value="CUT_Homeobox"/>
</dbReference>
<evidence type="ECO:0000256" key="3">
    <source>
        <dbReference type="ARBA" id="ARBA00023015"/>
    </source>
</evidence>
<evidence type="ECO:0000256" key="6">
    <source>
        <dbReference type="ARBA" id="ARBA00023163"/>
    </source>
</evidence>
<evidence type="ECO:0000256" key="1">
    <source>
        <dbReference type="ARBA" id="ARBA00004123"/>
    </source>
</evidence>
<evidence type="ECO:0000256" key="2">
    <source>
        <dbReference type="ARBA" id="ARBA00008190"/>
    </source>
</evidence>
<evidence type="ECO:0000313" key="10">
    <source>
        <dbReference type="Proteomes" id="UP000230750"/>
    </source>
</evidence>
<dbReference type="SMART" id="SM01109">
    <property type="entry name" value="CUT"/>
    <property type="match status" value="1"/>
</dbReference>
<evidence type="ECO:0000256" key="5">
    <source>
        <dbReference type="ARBA" id="ARBA00023155"/>
    </source>
</evidence>
<comment type="caution">
    <text evidence="9">The sequence shown here is derived from an EMBL/GenBank/DDBJ whole genome shotgun (WGS) entry which is preliminary data.</text>
</comment>
<dbReference type="AlphaFoldDB" id="A0A2G8KYS8"/>
<feature type="domain" description="CUT" evidence="8">
    <location>
        <begin position="252"/>
        <end position="338"/>
    </location>
</feature>
<dbReference type="OrthoDB" id="10257567at2759"/>
<proteinExistence type="inferred from homology"/>
<comment type="subcellular location">
    <subcellularLocation>
        <location evidence="1">Nucleus</location>
    </subcellularLocation>
</comment>
<reference evidence="9 10" key="1">
    <citation type="journal article" date="2017" name="PLoS Biol.">
        <title>The sea cucumber genome provides insights into morphological evolution and visceral regeneration.</title>
        <authorList>
            <person name="Zhang X."/>
            <person name="Sun L."/>
            <person name="Yuan J."/>
            <person name="Sun Y."/>
            <person name="Gao Y."/>
            <person name="Zhang L."/>
            <person name="Li S."/>
            <person name="Dai H."/>
            <person name="Hamel J.F."/>
            <person name="Liu C."/>
            <person name="Yu Y."/>
            <person name="Liu S."/>
            <person name="Lin W."/>
            <person name="Guo K."/>
            <person name="Jin S."/>
            <person name="Xu P."/>
            <person name="Storey K.B."/>
            <person name="Huan P."/>
            <person name="Zhang T."/>
            <person name="Zhou Y."/>
            <person name="Zhang J."/>
            <person name="Lin C."/>
            <person name="Li X."/>
            <person name="Xing L."/>
            <person name="Huo D."/>
            <person name="Sun M."/>
            <person name="Wang L."/>
            <person name="Mercier A."/>
            <person name="Li F."/>
            <person name="Yang H."/>
            <person name="Xiang J."/>
        </authorList>
    </citation>
    <scope>NUCLEOTIDE SEQUENCE [LARGE SCALE GENOMIC DNA]</scope>
    <source>
        <strain evidence="9">Shaxun</strain>
        <tissue evidence="9">Muscle</tissue>
    </source>
</reference>
<dbReference type="SUPFAM" id="SSF47413">
    <property type="entry name" value="lambda repressor-like DNA-binding domains"/>
    <property type="match status" value="1"/>
</dbReference>
<comment type="similarity">
    <text evidence="2">Belongs to the CUT homeobox family.</text>
</comment>
<dbReference type="InterPro" id="IPR010982">
    <property type="entry name" value="Lambda_DNA-bd_dom_sf"/>
</dbReference>
<dbReference type="Gene3D" id="1.10.260.40">
    <property type="entry name" value="lambda repressor-like DNA-binding domains"/>
    <property type="match status" value="1"/>
</dbReference>
<name>A0A2G8KYS8_STIJA</name>
<evidence type="ECO:0000259" key="8">
    <source>
        <dbReference type="PROSITE" id="PS51042"/>
    </source>
</evidence>
<dbReference type="Proteomes" id="UP000230750">
    <property type="component" value="Unassembled WGS sequence"/>
</dbReference>
<keyword evidence="5" id="KW-0371">Homeobox</keyword>
<keyword evidence="10" id="KW-1185">Reference proteome</keyword>
<sequence>MLSSELATLDTGSILGETAAALNDSTEASQQPALPGDFLASEFSSFVRHSRSGSLSVAAGISSMLEPDYRSITADYGRASLGMNGFQTSGGASYTTLTPLQPLPPISTVSDKFRHDPNVGSGFSFMNGINGSNLGMSNPYEPYSTMNMGVGVGGGMGTNSMLNGYGQSVGMGGYPSPHHGTCSPADSRYTPTSYMNGYDHFSAQTGSPHHHHMRSHPQRPGLANPMVINGFSSHPTSISPSAPIMRDRSSSKEMVSNGEEVNTKEVASRVTSELKRYSIPQAVFAQRVLCRSQGTLSDLLRNPKPWSKLKSGRETFRRMWKWLQEPEFQRMSTLRLAGKQTLSIYLREV</sequence>
<dbReference type="PANTHER" id="PTHR14057">
    <property type="entry name" value="TRANSCRIPTION FACTOR ONECUT"/>
    <property type="match status" value="1"/>
</dbReference>
<evidence type="ECO:0000256" key="4">
    <source>
        <dbReference type="ARBA" id="ARBA00023125"/>
    </source>
</evidence>
<dbReference type="STRING" id="307972.A0A2G8KYS8"/>